<dbReference type="PANTHER" id="PTHR45527">
    <property type="entry name" value="NONRIBOSOMAL PEPTIDE SYNTHETASE"/>
    <property type="match status" value="1"/>
</dbReference>
<dbReference type="InterPro" id="IPR010071">
    <property type="entry name" value="AA_adenyl_dom"/>
</dbReference>
<organism evidence="3 4">
    <name type="scientific">Chitiniphilus purpureus</name>
    <dbReference type="NCBI Taxonomy" id="2981137"/>
    <lineage>
        <taxon>Bacteria</taxon>
        <taxon>Pseudomonadati</taxon>
        <taxon>Pseudomonadota</taxon>
        <taxon>Betaproteobacteria</taxon>
        <taxon>Neisseriales</taxon>
        <taxon>Chitinibacteraceae</taxon>
        <taxon>Chitiniphilus</taxon>
    </lineage>
</organism>
<dbReference type="SUPFAM" id="SSF52777">
    <property type="entry name" value="CoA-dependent acyltransferases"/>
    <property type="match status" value="1"/>
</dbReference>
<proteinExistence type="predicted"/>
<dbReference type="Gene3D" id="3.30.559.30">
    <property type="entry name" value="Nonribosomal peptide synthetase, condensation domain"/>
    <property type="match status" value="1"/>
</dbReference>
<evidence type="ECO:0000313" key="4">
    <source>
        <dbReference type="Proteomes" id="UP001061302"/>
    </source>
</evidence>
<gene>
    <name evidence="3" type="ORF">N8I74_02030</name>
</gene>
<dbReference type="EMBL" id="CP106753">
    <property type="protein sequence ID" value="UXY15818.1"/>
    <property type="molecule type" value="Genomic_DNA"/>
</dbReference>
<dbReference type="RefSeq" id="WP_263125253.1">
    <property type="nucleotide sequence ID" value="NZ_CP106753.1"/>
</dbReference>
<dbReference type="InterPro" id="IPR000873">
    <property type="entry name" value="AMP-dep_synth/lig_dom"/>
</dbReference>
<dbReference type="Pfam" id="PF00501">
    <property type="entry name" value="AMP-binding"/>
    <property type="match status" value="1"/>
</dbReference>
<feature type="domain" description="AMP-dependent synthetase/ligase" evidence="1">
    <location>
        <begin position="265"/>
        <end position="614"/>
    </location>
</feature>
<dbReference type="CDD" id="cd05930">
    <property type="entry name" value="A_NRPS"/>
    <property type="match status" value="1"/>
</dbReference>
<name>A0ABY6DQ40_9NEIS</name>
<evidence type="ECO:0000313" key="3">
    <source>
        <dbReference type="EMBL" id="UXY15818.1"/>
    </source>
</evidence>
<feature type="domain" description="AMP-binding enzyme C-terminal" evidence="2">
    <location>
        <begin position="675"/>
        <end position="746"/>
    </location>
</feature>
<dbReference type="Gene3D" id="3.40.50.12780">
    <property type="entry name" value="N-terminal domain of ligase-like"/>
    <property type="match status" value="1"/>
</dbReference>
<keyword evidence="4" id="KW-1185">Reference proteome</keyword>
<dbReference type="PANTHER" id="PTHR45527:SF1">
    <property type="entry name" value="FATTY ACID SYNTHASE"/>
    <property type="match status" value="1"/>
</dbReference>
<evidence type="ECO:0000259" key="2">
    <source>
        <dbReference type="Pfam" id="PF13193"/>
    </source>
</evidence>
<dbReference type="PROSITE" id="PS00455">
    <property type="entry name" value="AMP_BINDING"/>
    <property type="match status" value="1"/>
</dbReference>
<dbReference type="InterPro" id="IPR025110">
    <property type="entry name" value="AMP-bd_C"/>
</dbReference>
<dbReference type="InterPro" id="IPR020845">
    <property type="entry name" value="AMP-binding_CS"/>
</dbReference>
<dbReference type="Pfam" id="PF13193">
    <property type="entry name" value="AMP-binding_C"/>
    <property type="match status" value="1"/>
</dbReference>
<reference evidence="3" key="1">
    <citation type="submission" date="2022-10" db="EMBL/GenBank/DDBJ databases">
        <title>Chitiniphilus purpureus sp. nov., a novel chitin-degrading bacterium isolated from crawfish pond sediment.</title>
        <authorList>
            <person name="Li K."/>
        </authorList>
    </citation>
    <scope>NUCLEOTIDE SEQUENCE</scope>
    <source>
        <strain evidence="3">CD1</strain>
    </source>
</reference>
<dbReference type="SUPFAM" id="SSF56801">
    <property type="entry name" value="Acetyl-CoA synthetase-like"/>
    <property type="match status" value="1"/>
</dbReference>
<dbReference type="InterPro" id="IPR042099">
    <property type="entry name" value="ANL_N_sf"/>
</dbReference>
<sequence length="761" mass="85264">MSLNKKELDMLCHLRDALAERQGFPICQSSSSARHYIASDFVHIIDVALVGEVAAFLLRNKIALDILLLAVHLRVVALLTSSDSILVGVYDDITGKNSTEISLVPFLVELSESESWLCLLARIKYQYTEFRRSFMTTNRQNEITDIQTMIDTMFLFPMHSQKPADVRVEELQVRAYKFTFREQMAKFTLQLDFRYNESMLNVDDMTRIAKYYQSALSQISADASQCYLRASLLGSEEIEWLSTHGSGPQIELPSGTALNSIFAMADCQPHKKVLQDANNSISYVDLLNGIASICCHFPSGRQRIIGVIMPRSVEWIVCMTAIMSNNDIYVPLDPEDPDIRLLELIQEAGISIIICSPPLHSRMASLLDSFTPSVKLIEYSLQSGLFNLVRPTQPTAEATSLSYILFTSGSTGKPKGAQIEHRGMYNHLQAKIELLELTEKDVIAQTAPQTFDVSIWQAITGLLVGATTVVYSKDVQIIPALFLRNIIDDRITLLELVPSYFSLFVSYLERVKNKYTFTSLRAIVVTGEALKQELANRWFALYPAIPIVNAYGPTEASDDITHYILTDVGSDNIVPIGKPIRNLRVHILDRHDNPCPIGVVGEICVTGIGVGTGYINAPDKTRQSFSFSHPLAKWSTGRMYRTGDLGYWKKDGNLAFVGRKDFQVKIRGMRAELGEIENVILNVSEIDDVVVLLDQKDTNDAFLIAFLLGKTDLSSLRQKLTERLPSYMLPNQLICLESFPLNRAGKVDKKALLKMITPTLY</sequence>
<accession>A0ABY6DQ40</accession>
<dbReference type="Proteomes" id="UP001061302">
    <property type="component" value="Chromosome"/>
</dbReference>
<protein>
    <submittedName>
        <fullName evidence="3">Amino acid adenylation domain-containing protein</fullName>
    </submittedName>
</protein>
<evidence type="ECO:0000259" key="1">
    <source>
        <dbReference type="Pfam" id="PF00501"/>
    </source>
</evidence>
<dbReference type="InterPro" id="IPR045851">
    <property type="entry name" value="AMP-bd_C_sf"/>
</dbReference>
<dbReference type="Gene3D" id="3.30.300.30">
    <property type="match status" value="1"/>
</dbReference>
<dbReference type="NCBIfam" id="TIGR01733">
    <property type="entry name" value="AA-adenyl-dom"/>
    <property type="match status" value="1"/>
</dbReference>